<accession>A0ACB9RFM1</accession>
<dbReference type="EMBL" id="CM042883">
    <property type="protein sequence ID" value="KAI4377956.1"/>
    <property type="molecule type" value="Genomic_DNA"/>
</dbReference>
<protein>
    <submittedName>
        <fullName evidence="1">Uncharacterized protein</fullName>
    </submittedName>
</protein>
<name>A0ACB9RFM1_9MYRT</name>
<comment type="caution">
    <text evidence="1">The sequence shown here is derived from an EMBL/GenBank/DDBJ whole genome shotgun (WGS) entry which is preliminary data.</text>
</comment>
<organism evidence="1 2">
    <name type="scientific">Melastoma candidum</name>
    <dbReference type="NCBI Taxonomy" id="119954"/>
    <lineage>
        <taxon>Eukaryota</taxon>
        <taxon>Viridiplantae</taxon>
        <taxon>Streptophyta</taxon>
        <taxon>Embryophyta</taxon>
        <taxon>Tracheophyta</taxon>
        <taxon>Spermatophyta</taxon>
        <taxon>Magnoliopsida</taxon>
        <taxon>eudicotyledons</taxon>
        <taxon>Gunneridae</taxon>
        <taxon>Pentapetalae</taxon>
        <taxon>rosids</taxon>
        <taxon>malvids</taxon>
        <taxon>Myrtales</taxon>
        <taxon>Melastomataceae</taxon>
        <taxon>Melastomatoideae</taxon>
        <taxon>Melastomateae</taxon>
        <taxon>Melastoma</taxon>
    </lineage>
</organism>
<keyword evidence="2" id="KW-1185">Reference proteome</keyword>
<dbReference type="Proteomes" id="UP001057402">
    <property type="component" value="Chromosome 4"/>
</dbReference>
<gene>
    <name evidence="1" type="ORF">MLD38_015506</name>
</gene>
<reference evidence="2" key="1">
    <citation type="journal article" date="2023" name="Front. Plant Sci.">
        <title>Chromosomal-level genome assembly of Melastoma candidum provides insights into trichome evolution.</title>
        <authorList>
            <person name="Zhong Y."/>
            <person name="Wu W."/>
            <person name="Sun C."/>
            <person name="Zou P."/>
            <person name="Liu Y."/>
            <person name="Dai S."/>
            <person name="Zhou R."/>
        </authorList>
    </citation>
    <scope>NUCLEOTIDE SEQUENCE [LARGE SCALE GENOMIC DNA]</scope>
</reference>
<evidence type="ECO:0000313" key="2">
    <source>
        <dbReference type="Proteomes" id="UP001057402"/>
    </source>
</evidence>
<sequence length="353" mass="39980">MAAIPDEILSDILSRLPVKTLSRFKSVSRSWLSLISSPGFVKDHLRRALAGTPSTRVLTANPFKSIDCETLEEIIDLDVGLRVGDNEWVHLLASHDGLIVLAVMKDDVLPEGGDIYLWNPATGLFRQLPKPALDLSPCYYELGFDSKIDDYKVLRHGCCFDSRDNVELVFEVLPLRANAWRQVSREPLFDGPVSAGVFLNKAIHWINTTGRIVAFDLENENFMGFPPLPVNGKSIFCHRLSVHLGCLVTCHRYIDSPFQAWIMEEYGVESSWTKLFDITLDNFPIHDYYPYITLIAIARRGKAAVVRYQSSLFLYDMQKETYEQLPVEGHPVWPEAKAYVQTLVSPLTEGFLD</sequence>
<evidence type="ECO:0000313" key="1">
    <source>
        <dbReference type="EMBL" id="KAI4377956.1"/>
    </source>
</evidence>
<proteinExistence type="predicted"/>